<accession>A0A543HXS5</accession>
<proteinExistence type="predicted"/>
<keyword evidence="2" id="KW-1185">Reference proteome</keyword>
<sequence length="89" mass="9539">MRLGSMRPGIAPTEALPSAAKAAATLAILESSDLRILGGLPHIIVRFTVEDTEIALQVAAHITATTDNRVEVLTTTVTRLTRGRWQPAH</sequence>
<reference evidence="1 2" key="1">
    <citation type="submission" date="2019-06" db="EMBL/GenBank/DDBJ databases">
        <title>Sequencing the genomes of 1000 actinobacteria strains.</title>
        <authorList>
            <person name="Klenk H.-P."/>
        </authorList>
    </citation>
    <scope>NUCLEOTIDE SEQUENCE [LARGE SCALE GENOMIC DNA]</scope>
    <source>
        <strain evidence="1 2">DSM 18031</strain>
    </source>
</reference>
<protein>
    <submittedName>
        <fullName evidence="1">Uncharacterized protein</fullName>
    </submittedName>
</protein>
<comment type="caution">
    <text evidence="1">The sequence shown here is derived from an EMBL/GenBank/DDBJ whole genome shotgun (WGS) entry which is preliminary data.</text>
</comment>
<gene>
    <name evidence="1" type="ORF">FB466_1359</name>
</gene>
<dbReference type="AlphaFoldDB" id="A0A543HXS5"/>
<dbReference type="Proteomes" id="UP000318331">
    <property type="component" value="Unassembled WGS sequence"/>
</dbReference>
<evidence type="ECO:0000313" key="1">
    <source>
        <dbReference type="EMBL" id="TQM63109.1"/>
    </source>
</evidence>
<organism evidence="1 2">
    <name type="scientific">Klugiella xanthotipulae</name>
    <dbReference type="NCBI Taxonomy" id="244735"/>
    <lineage>
        <taxon>Bacteria</taxon>
        <taxon>Bacillati</taxon>
        <taxon>Actinomycetota</taxon>
        <taxon>Actinomycetes</taxon>
        <taxon>Micrococcales</taxon>
        <taxon>Microbacteriaceae</taxon>
        <taxon>Klugiella</taxon>
    </lineage>
</organism>
<evidence type="ECO:0000313" key="2">
    <source>
        <dbReference type="Proteomes" id="UP000318331"/>
    </source>
</evidence>
<dbReference type="EMBL" id="VFPN01000002">
    <property type="protein sequence ID" value="TQM63109.1"/>
    <property type="molecule type" value="Genomic_DNA"/>
</dbReference>
<name>A0A543HXS5_9MICO</name>